<protein>
    <submittedName>
        <fullName evidence="2">Uncharacterized protein</fullName>
    </submittedName>
</protein>
<proteinExistence type="predicted"/>
<reference evidence="2 3" key="1">
    <citation type="submission" date="2024-01" db="EMBL/GenBank/DDBJ databases">
        <title>The complete chloroplast genome sequence of Lithospermum erythrorhizon: insights into the phylogenetic relationship among Boraginaceae species and the maternal lineages of purple gromwells.</title>
        <authorList>
            <person name="Okada T."/>
            <person name="Watanabe K."/>
        </authorList>
    </citation>
    <scope>NUCLEOTIDE SEQUENCE [LARGE SCALE GENOMIC DNA]</scope>
</reference>
<keyword evidence="3" id="KW-1185">Reference proteome</keyword>
<dbReference type="Proteomes" id="UP001454036">
    <property type="component" value="Unassembled WGS sequence"/>
</dbReference>
<feature type="region of interest" description="Disordered" evidence="1">
    <location>
        <begin position="54"/>
        <end position="75"/>
    </location>
</feature>
<comment type="caution">
    <text evidence="2">The sequence shown here is derived from an EMBL/GenBank/DDBJ whole genome shotgun (WGS) entry which is preliminary data.</text>
</comment>
<evidence type="ECO:0000256" key="1">
    <source>
        <dbReference type="SAM" id="MobiDB-lite"/>
    </source>
</evidence>
<dbReference type="PANTHER" id="PTHR34460">
    <property type="entry name" value="VITELLOGENIN-LIKE PROTEIN"/>
    <property type="match status" value="1"/>
</dbReference>
<sequence length="366" mass="39673">MVMEVVQEDIEEDSMQCAIHPSKNNTPGAICAFCLQEKLGNLVSSAFSVAVFLSSPSPPPSPSSKPAINVTSTTATTTTEAATTLTSSAIRLHRSASTHSNQIFTRRATLPFLLVQRMNKKKTKDGDVSIRRCNSTTTPRHDQRECSRAKKRGFWSFLYPTSSSSSKHTIAKKNDKTCKDAGVIITSASSTNMRNGASGSSKEWKTEDNMEVEKHGISSDKVASGRKVSRSRSVGCGSKSFSGDFFGRISTGLGDCTLRRVESQREGKAKNKMHRNGGDNNGQDCIKERVKCGRIFGSFLINHASSSSSSFEDQTLNRRTTSNVGHHNNQIRAFATPIRFFSTKYSNGIGAAQSNNVAPNLLAVGS</sequence>
<dbReference type="PANTHER" id="PTHR34460:SF2">
    <property type="entry name" value="OS04G0405500 PROTEIN"/>
    <property type="match status" value="1"/>
</dbReference>
<organism evidence="2 3">
    <name type="scientific">Lithospermum erythrorhizon</name>
    <name type="common">Purple gromwell</name>
    <name type="synonym">Lithospermum officinale var. erythrorhizon</name>
    <dbReference type="NCBI Taxonomy" id="34254"/>
    <lineage>
        <taxon>Eukaryota</taxon>
        <taxon>Viridiplantae</taxon>
        <taxon>Streptophyta</taxon>
        <taxon>Embryophyta</taxon>
        <taxon>Tracheophyta</taxon>
        <taxon>Spermatophyta</taxon>
        <taxon>Magnoliopsida</taxon>
        <taxon>eudicotyledons</taxon>
        <taxon>Gunneridae</taxon>
        <taxon>Pentapetalae</taxon>
        <taxon>asterids</taxon>
        <taxon>lamiids</taxon>
        <taxon>Boraginales</taxon>
        <taxon>Boraginaceae</taxon>
        <taxon>Boraginoideae</taxon>
        <taxon>Lithospermeae</taxon>
        <taxon>Lithospermum</taxon>
    </lineage>
</organism>
<evidence type="ECO:0000313" key="2">
    <source>
        <dbReference type="EMBL" id="GAA0147175.1"/>
    </source>
</evidence>
<dbReference type="EMBL" id="BAABME010001042">
    <property type="protein sequence ID" value="GAA0147175.1"/>
    <property type="molecule type" value="Genomic_DNA"/>
</dbReference>
<evidence type="ECO:0000313" key="3">
    <source>
        <dbReference type="Proteomes" id="UP001454036"/>
    </source>
</evidence>
<name>A0AAV3P6F2_LITER</name>
<gene>
    <name evidence="2" type="ORF">LIER_06940</name>
</gene>
<accession>A0AAV3P6F2</accession>
<dbReference type="AlphaFoldDB" id="A0AAV3P6F2"/>